<dbReference type="Gene3D" id="3.40.50.720">
    <property type="entry name" value="NAD(P)-binding Rossmann-like Domain"/>
    <property type="match status" value="1"/>
</dbReference>
<dbReference type="InterPro" id="IPR036291">
    <property type="entry name" value="NAD(P)-bd_dom_sf"/>
</dbReference>
<evidence type="ECO:0000256" key="1">
    <source>
        <dbReference type="ARBA" id="ARBA00006484"/>
    </source>
</evidence>
<dbReference type="GO" id="GO:0016616">
    <property type="term" value="F:oxidoreductase activity, acting on the CH-OH group of donors, NAD or NADP as acceptor"/>
    <property type="evidence" value="ECO:0007669"/>
    <property type="project" value="TreeGrafter"/>
</dbReference>
<dbReference type="Proteomes" id="UP000245765">
    <property type="component" value="Unassembled WGS sequence"/>
</dbReference>
<evidence type="ECO:0000313" key="2">
    <source>
        <dbReference type="EMBL" id="PWS36139.1"/>
    </source>
</evidence>
<gene>
    <name evidence="2" type="ORF">DFH01_13110</name>
</gene>
<dbReference type="EMBL" id="QGNA01000003">
    <property type="protein sequence ID" value="PWS36139.1"/>
    <property type="molecule type" value="Genomic_DNA"/>
</dbReference>
<accession>A0A317FDX5</accession>
<dbReference type="AlphaFoldDB" id="A0A317FDX5"/>
<sequence length="238" mass="24504">MSRGAAVVTGGAGGIGRAVTERLARDGYRVASWDLSQDAPRADLALAVDVTDDTACAKATAETLARLGPIRALVVNAGILGPVARSWDVPLAETRRVLETNLLSGFATTGAVIPAMLRNPMPDRGRIVLMGSAVGKEGSAMAGAYAASKAGLMALAKVLGKELATEGILVNAIAPTVVRTAMETTLDPAQRADKLRRIPMGRFAEAAEVAAMVSFLCGPDCSFSTGAVFDLSGGRLHD</sequence>
<dbReference type="PRINTS" id="PR00081">
    <property type="entry name" value="GDHRDH"/>
</dbReference>
<dbReference type="PROSITE" id="PS00061">
    <property type="entry name" value="ADH_SHORT"/>
    <property type="match status" value="1"/>
</dbReference>
<dbReference type="OrthoDB" id="9803333at2"/>
<protein>
    <submittedName>
        <fullName evidence="2">3-oxoacyl-ACP reductase</fullName>
    </submittedName>
</protein>
<dbReference type="GO" id="GO:0030497">
    <property type="term" value="P:fatty acid elongation"/>
    <property type="evidence" value="ECO:0007669"/>
    <property type="project" value="TreeGrafter"/>
</dbReference>
<dbReference type="RefSeq" id="WP_109870933.1">
    <property type="nucleotide sequence ID" value="NZ_QGNA01000003.1"/>
</dbReference>
<dbReference type="PRINTS" id="PR00080">
    <property type="entry name" value="SDRFAMILY"/>
</dbReference>
<dbReference type="FunFam" id="3.40.50.720:FF:000084">
    <property type="entry name" value="Short-chain dehydrogenase reductase"/>
    <property type="match status" value="1"/>
</dbReference>
<dbReference type="InterPro" id="IPR002347">
    <property type="entry name" value="SDR_fam"/>
</dbReference>
<evidence type="ECO:0000313" key="3">
    <source>
        <dbReference type="Proteomes" id="UP000245765"/>
    </source>
</evidence>
<dbReference type="SUPFAM" id="SSF51735">
    <property type="entry name" value="NAD(P)-binding Rossmann-fold domains"/>
    <property type="match status" value="1"/>
</dbReference>
<dbReference type="InterPro" id="IPR020904">
    <property type="entry name" value="Sc_DH/Rdtase_CS"/>
</dbReference>
<proteinExistence type="inferred from homology"/>
<comment type="similarity">
    <text evidence="1">Belongs to the short-chain dehydrogenases/reductases (SDR) family.</text>
</comment>
<keyword evidence="3" id="KW-1185">Reference proteome</keyword>
<reference evidence="3" key="1">
    <citation type="submission" date="2018-05" db="EMBL/GenBank/DDBJ databases">
        <authorList>
            <person name="Du Z."/>
            <person name="Wang X."/>
        </authorList>
    </citation>
    <scope>NUCLEOTIDE SEQUENCE [LARGE SCALE GENOMIC DNA]</scope>
    <source>
        <strain evidence="3">CQN31</strain>
    </source>
</reference>
<dbReference type="Pfam" id="PF13561">
    <property type="entry name" value="adh_short_C2"/>
    <property type="match status" value="1"/>
</dbReference>
<dbReference type="PANTHER" id="PTHR42760:SF129">
    <property type="entry name" value="OXIDOREDUCTASE"/>
    <property type="match status" value="1"/>
</dbReference>
<name>A0A317FDX5_9PROT</name>
<comment type="caution">
    <text evidence="2">The sequence shown here is derived from an EMBL/GenBank/DDBJ whole genome shotgun (WGS) entry which is preliminary data.</text>
</comment>
<organism evidence="2 3">
    <name type="scientific">Falsiroseomonas bella</name>
    <dbReference type="NCBI Taxonomy" id="2184016"/>
    <lineage>
        <taxon>Bacteria</taxon>
        <taxon>Pseudomonadati</taxon>
        <taxon>Pseudomonadota</taxon>
        <taxon>Alphaproteobacteria</taxon>
        <taxon>Acetobacterales</taxon>
        <taxon>Roseomonadaceae</taxon>
        <taxon>Falsiroseomonas</taxon>
    </lineage>
</organism>
<dbReference type="PANTHER" id="PTHR42760">
    <property type="entry name" value="SHORT-CHAIN DEHYDROGENASES/REDUCTASES FAMILY MEMBER"/>
    <property type="match status" value="1"/>
</dbReference>